<proteinExistence type="predicted"/>
<dbReference type="EMBL" id="LT670844">
    <property type="protein sequence ID" value="SHL69097.1"/>
    <property type="molecule type" value="Genomic_DNA"/>
</dbReference>
<reference evidence="1 2" key="1">
    <citation type="submission" date="2016-11" db="EMBL/GenBank/DDBJ databases">
        <authorList>
            <person name="Jaros S."/>
            <person name="Januszkiewicz K."/>
            <person name="Wedrychowicz H."/>
        </authorList>
    </citation>
    <scope>NUCLEOTIDE SEQUENCE [LARGE SCALE GENOMIC DNA]</scope>
    <source>
        <strain evidence="1 2">GAS499</strain>
    </source>
</reference>
<dbReference type="AlphaFoldDB" id="A0A1M7CPI7"/>
<sequence length="225" mass="25578">MRLSEPLQSCSDSGASIPHSRTRLLYLDSVVAKHIADSNSAGQRIRWMREAEKSEKAIQEPPVRKFHYEWDPSDYDQIRALLPQYFPDKDDVINAIFISLLEGTLERAQVKEHVRRFVGAHDRLFPDETREVRQAQIGITGCPTIRGRDDNPRRHCHTRFLGLDASRRPERVWLLTPQQSVVIQQKGDHSPSSFLLRCPSMALQASSASASVLKGEPPILMALLF</sequence>
<protein>
    <submittedName>
        <fullName evidence="1">Uncharacterized protein</fullName>
    </submittedName>
</protein>
<evidence type="ECO:0000313" key="1">
    <source>
        <dbReference type="EMBL" id="SHL69097.1"/>
    </source>
</evidence>
<gene>
    <name evidence="1" type="ORF">SAMN05444159_6561</name>
</gene>
<accession>A0A1M7CPI7</accession>
<dbReference type="Proteomes" id="UP000189935">
    <property type="component" value="Chromosome I"/>
</dbReference>
<evidence type="ECO:0000313" key="2">
    <source>
        <dbReference type="Proteomes" id="UP000189935"/>
    </source>
</evidence>
<organism evidence="1 2">
    <name type="scientific">Bradyrhizobium lablabi</name>
    <dbReference type="NCBI Taxonomy" id="722472"/>
    <lineage>
        <taxon>Bacteria</taxon>
        <taxon>Pseudomonadati</taxon>
        <taxon>Pseudomonadota</taxon>
        <taxon>Alphaproteobacteria</taxon>
        <taxon>Hyphomicrobiales</taxon>
        <taxon>Nitrobacteraceae</taxon>
        <taxon>Bradyrhizobium</taxon>
    </lineage>
</organism>
<name>A0A1M7CPI7_9BRAD</name>